<organism evidence="5">
    <name type="scientific">Desulfatirhabdium butyrativorans</name>
    <dbReference type="NCBI Taxonomy" id="340467"/>
    <lineage>
        <taxon>Bacteria</taxon>
        <taxon>Pseudomonadati</taxon>
        <taxon>Thermodesulfobacteriota</taxon>
        <taxon>Desulfobacteria</taxon>
        <taxon>Desulfobacterales</taxon>
        <taxon>Desulfatirhabdiaceae</taxon>
        <taxon>Desulfatirhabdium</taxon>
    </lineage>
</organism>
<dbReference type="InterPro" id="IPR051016">
    <property type="entry name" value="Diverse_Substrate_AcTransf"/>
</dbReference>
<evidence type="ECO:0000313" key="5">
    <source>
        <dbReference type="EMBL" id="HGU31490.1"/>
    </source>
</evidence>
<name>A0A7C4MKD9_9BACT</name>
<keyword evidence="2 5" id="KW-0808">Transferase</keyword>
<accession>A0A7C4MKD9</accession>
<feature type="domain" description="N-acetyltransferase" evidence="4">
    <location>
        <begin position="22"/>
        <end position="175"/>
    </location>
</feature>
<protein>
    <submittedName>
        <fullName evidence="5">GNAT family N-acetyltransferase</fullName>
    </submittedName>
</protein>
<evidence type="ECO:0000256" key="1">
    <source>
        <dbReference type="ARBA" id="ARBA00008694"/>
    </source>
</evidence>
<dbReference type="AlphaFoldDB" id="A0A7C4MKD9"/>
<sequence>MHLQDQSIPPSIPSDPNLTNDLSIRFAQEEDIPEILNLIRELAEYEQLAHCVTATTEILRTSLFGDRRTAEVLLAVAEGKAVGYALFFHNFSTFLGKPGIYIEDIFVRPAFRNNGVGKAFFQKIAALALERDCGRIDWSVLDWNQSAIDFYRAMGAHPVDGWTVYRLVESDFPRIAGLSPCETTPCKDASTNPS</sequence>
<dbReference type="InterPro" id="IPR000182">
    <property type="entry name" value="GNAT_dom"/>
</dbReference>
<keyword evidence="3" id="KW-0012">Acyltransferase</keyword>
<comment type="similarity">
    <text evidence="1">Belongs to the acetyltransferase family.</text>
</comment>
<dbReference type="SUPFAM" id="SSF55729">
    <property type="entry name" value="Acyl-CoA N-acyltransferases (Nat)"/>
    <property type="match status" value="1"/>
</dbReference>
<dbReference type="EMBL" id="DSUH01000029">
    <property type="protein sequence ID" value="HGU31490.1"/>
    <property type="molecule type" value="Genomic_DNA"/>
</dbReference>
<dbReference type="GO" id="GO:0008080">
    <property type="term" value="F:N-acetyltransferase activity"/>
    <property type="evidence" value="ECO:0007669"/>
    <property type="project" value="UniProtKB-ARBA"/>
</dbReference>
<gene>
    <name evidence="5" type="ORF">ENS29_01380</name>
</gene>
<comment type="caution">
    <text evidence="5">The sequence shown here is derived from an EMBL/GenBank/DDBJ whole genome shotgun (WGS) entry which is preliminary data.</text>
</comment>
<evidence type="ECO:0000256" key="3">
    <source>
        <dbReference type="ARBA" id="ARBA00023315"/>
    </source>
</evidence>
<dbReference type="PANTHER" id="PTHR10545:SF29">
    <property type="entry name" value="GH14572P-RELATED"/>
    <property type="match status" value="1"/>
</dbReference>
<dbReference type="PROSITE" id="PS51186">
    <property type="entry name" value="GNAT"/>
    <property type="match status" value="1"/>
</dbReference>
<evidence type="ECO:0000259" key="4">
    <source>
        <dbReference type="PROSITE" id="PS51186"/>
    </source>
</evidence>
<dbReference type="FunFam" id="3.40.630.30:FF:000064">
    <property type="entry name" value="GNAT family acetyltransferase"/>
    <property type="match status" value="1"/>
</dbReference>
<reference evidence="5" key="1">
    <citation type="journal article" date="2020" name="mSystems">
        <title>Genome- and Community-Level Interaction Insights into Carbon Utilization and Element Cycling Functions of Hydrothermarchaeota in Hydrothermal Sediment.</title>
        <authorList>
            <person name="Zhou Z."/>
            <person name="Liu Y."/>
            <person name="Xu W."/>
            <person name="Pan J."/>
            <person name="Luo Z.H."/>
            <person name="Li M."/>
        </authorList>
    </citation>
    <scope>NUCLEOTIDE SEQUENCE [LARGE SCALE GENOMIC DNA]</scope>
    <source>
        <strain evidence="5">SpSt-477</strain>
    </source>
</reference>
<proteinExistence type="inferred from homology"/>
<dbReference type="CDD" id="cd04301">
    <property type="entry name" value="NAT_SF"/>
    <property type="match status" value="1"/>
</dbReference>
<dbReference type="InterPro" id="IPR016181">
    <property type="entry name" value="Acyl_CoA_acyltransferase"/>
</dbReference>
<dbReference type="PANTHER" id="PTHR10545">
    <property type="entry name" value="DIAMINE N-ACETYLTRANSFERASE"/>
    <property type="match status" value="1"/>
</dbReference>
<evidence type="ECO:0000256" key="2">
    <source>
        <dbReference type="ARBA" id="ARBA00022679"/>
    </source>
</evidence>
<dbReference type="Gene3D" id="3.40.630.30">
    <property type="match status" value="1"/>
</dbReference>
<dbReference type="Pfam" id="PF00583">
    <property type="entry name" value="Acetyltransf_1"/>
    <property type="match status" value="1"/>
</dbReference>